<dbReference type="Proteomes" id="UP000198741">
    <property type="component" value="Chromosome I"/>
</dbReference>
<dbReference type="RefSeq" id="WP_157695201.1">
    <property type="nucleotide sequence ID" value="NZ_LT629710.1"/>
</dbReference>
<dbReference type="PANTHER" id="PTHR42988:SF2">
    <property type="entry name" value="CYCLIC NUCLEOTIDE PHOSPHODIESTERASE CBUA0032-RELATED"/>
    <property type="match status" value="1"/>
</dbReference>
<dbReference type="InterPro" id="IPR050884">
    <property type="entry name" value="CNP_phosphodiesterase-III"/>
</dbReference>
<gene>
    <name evidence="3" type="ORF">SAMN04515671_1061</name>
</gene>
<keyword evidence="1" id="KW-0479">Metal-binding</keyword>
<dbReference type="EMBL" id="LT629710">
    <property type="protein sequence ID" value="SDO47672.1"/>
    <property type="molecule type" value="Genomic_DNA"/>
</dbReference>
<evidence type="ECO:0000256" key="2">
    <source>
        <dbReference type="ARBA" id="ARBA00022801"/>
    </source>
</evidence>
<dbReference type="InterPro" id="IPR042281">
    <property type="entry name" value="GpdQ_beta-strand"/>
</dbReference>
<evidence type="ECO:0000313" key="3">
    <source>
        <dbReference type="EMBL" id="SDO47672.1"/>
    </source>
</evidence>
<dbReference type="GO" id="GO:0016787">
    <property type="term" value="F:hydrolase activity"/>
    <property type="evidence" value="ECO:0007669"/>
    <property type="project" value="UniProtKB-KW"/>
</dbReference>
<evidence type="ECO:0000313" key="4">
    <source>
        <dbReference type="Proteomes" id="UP000198741"/>
    </source>
</evidence>
<protein>
    <submittedName>
        <fullName evidence="3">Metallophosphoesterase, PPA1498 family</fullName>
    </submittedName>
</protein>
<dbReference type="GO" id="GO:0046872">
    <property type="term" value="F:metal ion binding"/>
    <property type="evidence" value="ECO:0007669"/>
    <property type="project" value="UniProtKB-KW"/>
</dbReference>
<dbReference type="Gene3D" id="3.30.750.180">
    <property type="entry name" value="GpdQ, beta-strand dimerisation domain"/>
    <property type="match status" value="1"/>
</dbReference>
<organism evidence="3 4">
    <name type="scientific">Nakamurella panacisegetis</name>
    <dbReference type="NCBI Taxonomy" id="1090615"/>
    <lineage>
        <taxon>Bacteria</taxon>
        <taxon>Bacillati</taxon>
        <taxon>Actinomycetota</taxon>
        <taxon>Actinomycetes</taxon>
        <taxon>Nakamurellales</taxon>
        <taxon>Nakamurellaceae</taxon>
        <taxon>Nakamurella</taxon>
    </lineage>
</organism>
<keyword evidence="2" id="KW-0378">Hydrolase</keyword>
<sequence length="543" mass="59278">MTLTHRTSIVGGPRSAHGYWELASAPGEKHLSRNDYLVGRRPVESRPLLTVAHLSDLHLCDSQSPARGEFLDRWSDPDSPLREVFGITGAYRAQDCLTVQVGAAMVRAVNNVRVGPVGGAPIDLAITTGDVMDSAQQNELGWYIDLLEGGRITPDSGSTARYEGVADHDRWDEAFWHPDPAQLPDDSPRPDRPRRLFGFPDAPGLLDALREPFDSPGLNMPWLAVHGNHDQLVQGTIPATGEFAVASVADLKAIGVPPHWTLEQVAQFCASIDAVDQAGLDRWSEMMTRPVTPDRSRRTIDRADFVAAHFRPTARPAGHGLPISDSSRCYYRHDHASRNGGDRTVTVLVLDTVDEHGGWQGSLDAPQLDWLESELASADTEKRYVVLASHHRLADLVNDRNAEGAPRRILTAELAERLEAHPCLVLWLNGHTHVTAVTGHGTTGNPNSWWEVTAPSLIDFPQQGRIVELLRSANGTLTVAVTMIDHTGEVPWSGGIDSVAAMAGLSRQLAANDWQYRPDDFAAHPLAGTAGDRNVLLHLPDPF</sequence>
<keyword evidence="4" id="KW-1185">Reference proteome</keyword>
<proteinExistence type="predicted"/>
<dbReference type="PANTHER" id="PTHR42988">
    <property type="entry name" value="PHOSPHOHYDROLASE"/>
    <property type="match status" value="1"/>
</dbReference>
<accession>A0A1H0JW05</accession>
<evidence type="ECO:0000256" key="1">
    <source>
        <dbReference type="ARBA" id="ARBA00022723"/>
    </source>
</evidence>
<reference evidence="3 4" key="1">
    <citation type="submission" date="2016-10" db="EMBL/GenBank/DDBJ databases">
        <authorList>
            <person name="de Groot N.N."/>
        </authorList>
    </citation>
    <scope>NUCLEOTIDE SEQUENCE [LARGE SCALE GENOMIC DNA]</scope>
    <source>
        <strain evidence="4">P4-7,KCTC 19426,CECT 7604</strain>
    </source>
</reference>
<dbReference type="InterPro" id="IPR022506">
    <property type="entry name" value="Metallophosphoesterase_PPA1498"/>
</dbReference>
<dbReference type="SUPFAM" id="SSF56300">
    <property type="entry name" value="Metallo-dependent phosphatases"/>
    <property type="match status" value="1"/>
</dbReference>
<dbReference type="STRING" id="1090615.SAMN04515671_1061"/>
<dbReference type="OrthoDB" id="8132905at2"/>
<name>A0A1H0JW05_9ACTN</name>
<dbReference type="AlphaFoldDB" id="A0A1H0JW05"/>
<dbReference type="NCBIfam" id="TIGR03767">
    <property type="entry name" value="P_acnes_RR"/>
    <property type="match status" value="1"/>
</dbReference>
<dbReference type="InterPro" id="IPR029052">
    <property type="entry name" value="Metallo-depent_PP-like"/>
</dbReference>